<dbReference type="AlphaFoldDB" id="A0AAW1GHN3"/>
<protein>
    <recommendedName>
        <fullName evidence="4">C2H2-type domain-containing protein</fullName>
    </recommendedName>
</protein>
<proteinExistence type="predicted"/>
<keyword evidence="3" id="KW-1185">Reference proteome</keyword>
<reference evidence="2" key="1">
    <citation type="submission" date="2024-03" db="EMBL/GenBank/DDBJ databases">
        <title>WGS assembly of Saponaria officinalis var. Norfolk2.</title>
        <authorList>
            <person name="Jenkins J."/>
            <person name="Shu S."/>
            <person name="Grimwood J."/>
            <person name="Barry K."/>
            <person name="Goodstein D."/>
            <person name="Schmutz J."/>
            <person name="Leebens-Mack J."/>
            <person name="Osbourn A."/>
        </authorList>
    </citation>
    <scope>NUCLEOTIDE SEQUENCE [LARGE SCALE GENOMIC DNA]</scope>
    <source>
        <strain evidence="2">JIC</strain>
    </source>
</reference>
<feature type="compositionally biased region" description="Polar residues" evidence="1">
    <location>
        <begin position="289"/>
        <end position="305"/>
    </location>
</feature>
<name>A0AAW1GHN3_SAPOF</name>
<sequence>MTGMELGFLKPSTPSWKEQLARKTLRNVRMQGHTYVDLREDGKGVVFFCTLCWAPCHSDDVLFDHLRGNLHKERLSAAKMTLMGSNPWPFEDGVLFFKDSVEKQKDAGGSRDLGNRIVGCGRGDFDIVVHCDVSEKGSDGHVNGNGESERDGNVCDDDDDDMGSGEGAFDLVIPSVISKEGVSDLGVRLMGYGQVCARVLRDEEVNVGIHRLWCEWLGKRGGDVDETHFGISSHDFAIVTFSYFYDLGKQSLLDEIKTFLLTGGEDGENFDDPTKRRKKSHSDSKDASETLNNQCDISGEDSQGSNSTASSALLLHHYDDRLLHSEIISSKSLRRELRRQQRMASEIMCDICQQKMLPGKDVAALLNLKTGRLACSSRNVHGAFHVFHTSCLVHWTLLCEFEMFMKPPVRPKVRRRSTRKVKPILSELGKESDGKQNTIKHSQSKKASEAETPCDRICSVFCPACQGTGAEVKDNELERPTISLSQIFKFKIKISDAQRSWMKCPEMLENCSTGFAFPVQADDVEEKVIHMKLLHFYRAGEDSWIQSAPR</sequence>
<dbReference type="PANTHER" id="PTHR35497:SF1">
    <property type="entry name" value="ACYL-UDP-N-ACETYLGLUCOSAMINE O-ACYLTRANSFERASE"/>
    <property type="match status" value="1"/>
</dbReference>
<evidence type="ECO:0000313" key="3">
    <source>
        <dbReference type="Proteomes" id="UP001443914"/>
    </source>
</evidence>
<dbReference type="EMBL" id="JBDFQZ010000014">
    <property type="protein sequence ID" value="KAK9664202.1"/>
    <property type="molecule type" value="Genomic_DNA"/>
</dbReference>
<feature type="region of interest" description="Disordered" evidence="1">
    <location>
        <begin position="268"/>
        <end position="305"/>
    </location>
</feature>
<evidence type="ECO:0000256" key="1">
    <source>
        <dbReference type="SAM" id="MobiDB-lite"/>
    </source>
</evidence>
<feature type="region of interest" description="Disordered" evidence="1">
    <location>
        <begin position="425"/>
        <end position="446"/>
    </location>
</feature>
<organism evidence="2 3">
    <name type="scientific">Saponaria officinalis</name>
    <name type="common">Common soapwort</name>
    <name type="synonym">Lychnis saponaria</name>
    <dbReference type="NCBI Taxonomy" id="3572"/>
    <lineage>
        <taxon>Eukaryota</taxon>
        <taxon>Viridiplantae</taxon>
        <taxon>Streptophyta</taxon>
        <taxon>Embryophyta</taxon>
        <taxon>Tracheophyta</taxon>
        <taxon>Spermatophyta</taxon>
        <taxon>Magnoliopsida</taxon>
        <taxon>eudicotyledons</taxon>
        <taxon>Gunneridae</taxon>
        <taxon>Pentapetalae</taxon>
        <taxon>Caryophyllales</taxon>
        <taxon>Caryophyllaceae</taxon>
        <taxon>Caryophylleae</taxon>
        <taxon>Saponaria</taxon>
    </lineage>
</organism>
<evidence type="ECO:0000313" key="2">
    <source>
        <dbReference type="EMBL" id="KAK9664202.1"/>
    </source>
</evidence>
<evidence type="ECO:0008006" key="4">
    <source>
        <dbReference type="Google" id="ProtNLM"/>
    </source>
</evidence>
<comment type="caution">
    <text evidence="2">The sequence shown here is derived from an EMBL/GenBank/DDBJ whole genome shotgun (WGS) entry which is preliminary data.</text>
</comment>
<gene>
    <name evidence="2" type="ORF">RND81_14G025600</name>
</gene>
<dbReference type="PANTHER" id="PTHR35497">
    <property type="entry name" value="ACYL-UDP-N-ACETYLGLUCOSAMINE O-ACYLTRANSFERASE"/>
    <property type="match status" value="1"/>
</dbReference>
<feature type="region of interest" description="Disordered" evidence="1">
    <location>
        <begin position="139"/>
        <end position="158"/>
    </location>
</feature>
<dbReference type="Proteomes" id="UP001443914">
    <property type="component" value="Unassembled WGS sequence"/>
</dbReference>
<accession>A0AAW1GHN3</accession>